<dbReference type="eggNOG" id="KOG1362">
    <property type="taxonomic scope" value="Eukaryota"/>
</dbReference>
<dbReference type="RefSeq" id="XP_003677901.1">
    <property type="nucleotide sequence ID" value="XM_003677853.1"/>
</dbReference>
<feature type="transmembrane region" description="Helical" evidence="8">
    <location>
        <begin position="390"/>
        <end position="410"/>
    </location>
</feature>
<evidence type="ECO:0000256" key="4">
    <source>
        <dbReference type="ARBA" id="ARBA00015388"/>
    </source>
</evidence>
<reference evidence="10 11" key="1">
    <citation type="journal article" date="2011" name="Proc. Natl. Acad. Sci. U.S.A.">
        <title>Evolutionary erosion of yeast sex chromosomes by mating-type switching accidents.</title>
        <authorList>
            <person name="Gordon J.L."/>
            <person name="Armisen D."/>
            <person name="Proux-Wera E."/>
            <person name="Oheigeartaigh S.S."/>
            <person name="Byrne K.P."/>
            <person name="Wolfe K.H."/>
        </authorList>
    </citation>
    <scope>NUCLEOTIDE SEQUENCE [LARGE SCALE GENOMIC DNA]</scope>
    <source>
        <strain evidence="11">ATCC 76901 / BCRC 22586 / CBS 4309 / NBRC 1992 / NRRL Y-12630</strain>
    </source>
</reference>
<feature type="region of interest" description="Disordered" evidence="9">
    <location>
        <begin position="1"/>
        <end position="54"/>
    </location>
</feature>
<dbReference type="GO" id="GO:0005886">
    <property type="term" value="C:plasma membrane"/>
    <property type="evidence" value="ECO:0007669"/>
    <property type="project" value="UniProtKB-SubCell"/>
</dbReference>
<proteinExistence type="inferred from homology"/>
<reference key="2">
    <citation type="submission" date="2011-08" db="EMBL/GenBank/DDBJ databases">
        <title>Genome sequence of Naumovozyma castellii.</title>
        <authorList>
            <person name="Gordon J.L."/>
            <person name="Armisen D."/>
            <person name="Proux-Wera E."/>
            <person name="OhEigeartaigh S.S."/>
            <person name="Byrne K.P."/>
            <person name="Wolfe K.H."/>
        </authorList>
    </citation>
    <scope>NUCLEOTIDE SEQUENCE</scope>
    <source>
        <strain>Type strain:CBS 4309</strain>
    </source>
</reference>
<comment type="function">
    <text evidence="1 8">Probably involved in transport through the plasma membrane.</text>
</comment>
<dbReference type="KEGG" id="ncs:NCAS_0H02440"/>
<dbReference type="FunCoup" id="G0VJ75">
    <property type="interactions" value="283"/>
</dbReference>
<dbReference type="InterPro" id="IPR007603">
    <property type="entry name" value="Choline_transptr-like"/>
</dbReference>
<dbReference type="EMBL" id="HE576759">
    <property type="protein sequence ID" value="CCC71554.1"/>
    <property type="molecule type" value="Genomic_DNA"/>
</dbReference>
<evidence type="ECO:0000256" key="8">
    <source>
        <dbReference type="RuleBase" id="RU368066"/>
    </source>
</evidence>
<feature type="transmembrane region" description="Helical" evidence="8">
    <location>
        <begin position="290"/>
        <end position="307"/>
    </location>
</feature>
<dbReference type="OrthoDB" id="44736at2759"/>
<dbReference type="Pfam" id="PF04515">
    <property type="entry name" value="Choline_transpo"/>
    <property type="match status" value="1"/>
</dbReference>
<dbReference type="GeneID" id="96905231"/>
<dbReference type="STRING" id="1064592.G0VJ75"/>
<keyword evidence="7 8" id="KW-0472">Membrane</keyword>
<dbReference type="HOGENOM" id="CLU_026724_0_0_1"/>
<dbReference type="GO" id="GO:0022857">
    <property type="term" value="F:transmembrane transporter activity"/>
    <property type="evidence" value="ECO:0007669"/>
    <property type="project" value="UniProtKB-UniRule"/>
</dbReference>
<evidence type="ECO:0000313" key="10">
    <source>
        <dbReference type="EMBL" id="CCC71554.1"/>
    </source>
</evidence>
<feature type="transmembrane region" description="Helical" evidence="8">
    <location>
        <begin position="173"/>
        <end position="193"/>
    </location>
</feature>
<dbReference type="AlphaFoldDB" id="G0VJ75"/>
<dbReference type="Proteomes" id="UP000001640">
    <property type="component" value="Chromosome 8"/>
</dbReference>
<evidence type="ECO:0000256" key="5">
    <source>
        <dbReference type="ARBA" id="ARBA00022692"/>
    </source>
</evidence>
<dbReference type="OMA" id="DTIFVAM"/>
<feature type="compositionally biased region" description="Polar residues" evidence="9">
    <location>
        <begin position="26"/>
        <end position="54"/>
    </location>
</feature>
<keyword evidence="5 8" id="KW-0812">Transmembrane</keyword>
<accession>G0VJ75</accession>
<dbReference type="PANTHER" id="PTHR12385">
    <property type="entry name" value="CHOLINE TRANSPORTER-LIKE (SLC FAMILY 44)"/>
    <property type="match status" value="1"/>
</dbReference>
<evidence type="ECO:0000256" key="7">
    <source>
        <dbReference type="ARBA" id="ARBA00023136"/>
    </source>
</evidence>
<comment type="similarity">
    <text evidence="3 8">Belongs to the CTL (choline transporter-like) family.</text>
</comment>
<feature type="transmembrane region" description="Helical" evidence="8">
    <location>
        <begin position="146"/>
        <end position="166"/>
    </location>
</feature>
<dbReference type="PANTHER" id="PTHR12385:SF4">
    <property type="entry name" value="PROTEIN PNS1"/>
    <property type="match status" value="1"/>
</dbReference>
<feature type="transmembrane region" description="Helical" evidence="8">
    <location>
        <begin position="199"/>
        <end position="219"/>
    </location>
</feature>
<evidence type="ECO:0000256" key="2">
    <source>
        <dbReference type="ARBA" id="ARBA00004651"/>
    </source>
</evidence>
<dbReference type="InParanoid" id="G0VJ75"/>
<name>G0VJ75_NAUCA</name>
<feature type="transmembrane region" description="Helical" evidence="8">
    <location>
        <begin position="455"/>
        <end position="476"/>
    </location>
</feature>
<protein>
    <recommendedName>
        <fullName evidence="4 8">Protein PNS1</fullName>
    </recommendedName>
</protein>
<evidence type="ECO:0000313" key="11">
    <source>
        <dbReference type="Proteomes" id="UP000001640"/>
    </source>
</evidence>
<evidence type="ECO:0000256" key="9">
    <source>
        <dbReference type="SAM" id="MobiDB-lite"/>
    </source>
</evidence>
<keyword evidence="6 8" id="KW-1133">Transmembrane helix</keyword>
<evidence type="ECO:0000256" key="1">
    <source>
        <dbReference type="ARBA" id="ARBA00002957"/>
    </source>
</evidence>
<gene>
    <name evidence="10" type="primary">NCAS0H02440</name>
    <name evidence="10" type="ordered locus">NCAS_0H02440</name>
</gene>
<keyword evidence="11" id="KW-1185">Reference proteome</keyword>
<feature type="transmembrane region" description="Helical" evidence="8">
    <location>
        <begin position="99"/>
        <end position="118"/>
    </location>
</feature>
<comment type="subcellular location">
    <subcellularLocation>
        <location evidence="2 8">Cell membrane</location>
        <topology evidence="2 8">Multi-pass membrane protein</topology>
    </subcellularLocation>
</comment>
<feature type="transmembrane region" description="Helical" evidence="8">
    <location>
        <begin position="488"/>
        <end position="504"/>
    </location>
</feature>
<organism evidence="10 11">
    <name type="scientific">Naumovozyma castellii</name>
    <name type="common">Yeast</name>
    <name type="synonym">Saccharomyces castellii</name>
    <dbReference type="NCBI Taxonomy" id="27288"/>
    <lineage>
        <taxon>Eukaryota</taxon>
        <taxon>Fungi</taxon>
        <taxon>Dikarya</taxon>
        <taxon>Ascomycota</taxon>
        <taxon>Saccharomycotina</taxon>
        <taxon>Saccharomycetes</taxon>
        <taxon>Saccharomycetales</taxon>
        <taxon>Saccharomycetaceae</taxon>
        <taxon>Naumovozyma</taxon>
    </lineage>
</organism>
<feature type="transmembrane region" description="Helical" evidence="8">
    <location>
        <begin position="349"/>
        <end position="369"/>
    </location>
</feature>
<feature type="transmembrane region" description="Helical" evidence="8">
    <location>
        <begin position="240"/>
        <end position="270"/>
    </location>
</feature>
<evidence type="ECO:0000256" key="3">
    <source>
        <dbReference type="ARBA" id="ARBA00007168"/>
    </source>
</evidence>
<evidence type="ECO:0000256" key="6">
    <source>
        <dbReference type="ARBA" id="ARBA00022989"/>
    </source>
</evidence>
<sequence length="557" mass="62267">MADQQQQEQNEKYERPVEPPPVAYTVPSNKESFDNNQSLSSSNPTAYSQHQAQQDNPYHFRQDQYYNLQSKTSGAPIGAFADAFPTENDNKARWNDWPFTLFFLLSVMAFIVIASLTLRGWAQTYNQTGHGIYTSNDTGTMNTNSAILLVFSCVIALVFATIGIILVRLYPRFFIIAGMILNIAAGLGTSIMYFSLHYWSAGIVFLIFTLITACFYWWMRSRIPLSVTILKIVVDAMKKFPQTLIVSLIGTIVGGAFAFLFSVVIVATYIKYDPSSNNSGCDVNGGGCSHAKLVGILVLVFFCGYYISEVIKNVIHVTISGIYGCWYYMSKSDQGMPKWPACGALKRAMTYSFGSICFGSLIVALIETLREFLQLLKSGVVTGGSGIQGNFGNIAFMIIDWIIGFIQWLAQYFNHYAYSFIALYGKPYLKSAKETWYMIREKGMDALINDNLTNIALGFYSTFTAYIATLFAFLYLRFTDPGYNSSGGFNAPLMAFSFVIALQICNIANETIRSGTATFFVALGNDPEVFQASYPDRFDEVFRNYPQVLNKLSHQTV</sequence>